<evidence type="ECO:0000313" key="2">
    <source>
        <dbReference type="Proteomes" id="UP000680348"/>
    </source>
</evidence>
<dbReference type="EMBL" id="JAGWCR010000001">
    <property type="protein sequence ID" value="MBS3647473.1"/>
    <property type="molecule type" value="Genomic_DNA"/>
</dbReference>
<dbReference type="AlphaFoldDB" id="A0A942DVJ3"/>
<reference evidence="1" key="1">
    <citation type="submission" date="2021-04" db="EMBL/GenBank/DDBJ databases">
        <title>Pseudaminobacter soli sp. nov., isolated from paddy soil contaminated by heavy metals.</title>
        <authorList>
            <person name="Zhang K."/>
        </authorList>
    </citation>
    <scope>NUCLEOTIDE SEQUENCE</scope>
    <source>
        <strain evidence="1">19-2017</strain>
    </source>
</reference>
<keyword evidence="2" id="KW-1185">Reference proteome</keyword>
<protein>
    <submittedName>
        <fullName evidence="1">Uncharacterized protein</fullName>
    </submittedName>
</protein>
<sequence>MKHLNPDELLSTAELFPSLETAPKLTPAQRMDRWAKVLDEYDGPICALRRLEYLRGDQLREYRGTNTPLTVAFNDPILRADGLRGDSLGEAMDFFALSDQDAHHLLCDCHYHGTMTASGLASRIRQHMRRQERWEGWTRVARRVFGWAR</sequence>
<dbReference type="RefSeq" id="WP_188253002.1">
    <property type="nucleotide sequence ID" value="NZ_JABVCF010000001.1"/>
</dbReference>
<comment type="caution">
    <text evidence="1">The sequence shown here is derived from an EMBL/GenBank/DDBJ whole genome shotgun (WGS) entry which is preliminary data.</text>
</comment>
<gene>
    <name evidence="1" type="ORF">KEU06_02390</name>
</gene>
<name>A0A942DVJ3_9HYPH</name>
<proteinExistence type="predicted"/>
<evidence type="ECO:0000313" key="1">
    <source>
        <dbReference type="EMBL" id="MBS3647473.1"/>
    </source>
</evidence>
<dbReference type="Proteomes" id="UP000680348">
    <property type="component" value="Unassembled WGS sequence"/>
</dbReference>
<accession>A0A942DVJ3</accession>
<organism evidence="1 2">
    <name type="scientific">Pseudaminobacter soli</name>
    <name type="common">ex Zhang et al. 2022</name>
    <dbReference type="NCBI Taxonomy" id="2831468"/>
    <lineage>
        <taxon>Bacteria</taxon>
        <taxon>Pseudomonadati</taxon>
        <taxon>Pseudomonadota</taxon>
        <taxon>Alphaproteobacteria</taxon>
        <taxon>Hyphomicrobiales</taxon>
        <taxon>Phyllobacteriaceae</taxon>
        <taxon>Pseudaminobacter</taxon>
    </lineage>
</organism>